<evidence type="ECO:0000313" key="1">
    <source>
        <dbReference type="EMBL" id="KAK7696566.1"/>
    </source>
</evidence>
<sequence length="172" mass="19273">MPQISLSDIQPTLDKLRIPSELLKDEQLPEEDVVRLEQWKAASVTKLSELKDLLGDTQVFDVETAAALVYTVTPFNGDGNWVVDDARKITQGILEGHVTPDLPVLERILSFYVKPLFKPTPHPMLNPDTARKLPRALGGPLAQLDHFEGQIWKTHLGVENVLLWCVTNMEVS</sequence>
<dbReference type="Proteomes" id="UP001385951">
    <property type="component" value="Unassembled WGS sequence"/>
</dbReference>
<gene>
    <name evidence="1" type="ORF">QCA50_001224</name>
</gene>
<comment type="caution">
    <text evidence="1">The sequence shown here is derived from an EMBL/GenBank/DDBJ whole genome shotgun (WGS) entry which is preliminary data.</text>
</comment>
<accession>A0AAW0GV91</accession>
<reference evidence="1 2" key="1">
    <citation type="submission" date="2022-09" db="EMBL/GenBank/DDBJ databases">
        <authorList>
            <person name="Palmer J.M."/>
        </authorList>
    </citation>
    <scope>NUCLEOTIDE SEQUENCE [LARGE SCALE GENOMIC DNA]</scope>
    <source>
        <strain evidence="1 2">DSM 7382</strain>
    </source>
</reference>
<name>A0AAW0GV91_9APHY</name>
<keyword evidence="2" id="KW-1185">Reference proteome</keyword>
<dbReference type="EMBL" id="JASBNA010000001">
    <property type="protein sequence ID" value="KAK7696566.1"/>
    <property type="molecule type" value="Genomic_DNA"/>
</dbReference>
<organism evidence="1 2">
    <name type="scientific">Cerrena zonata</name>
    <dbReference type="NCBI Taxonomy" id="2478898"/>
    <lineage>
        <taxon>Eukaryota</taxon>
        <taxon>Fungi</taxon>
        <taxon>Dikarya</taxon>
        <taxon>Basidiomycota</taxon>
        <taxon>Agaricomycotina</taxon>
        <taxon>Agaricomycetes</taxon>
        <taxon>Polyporales</taxon>
        <taxon>Cerrenaceae</taxon>
        <taxon>Cerrena</taxon>
    </lineage>
</organism>
<proteinExistence type="predicted"/>
<evidence type="ECO:0000313" key="2">
    <source>
        <dbReference type="Proteomes" id="UP001385951"/>
    </source>
</evidence>
<protein>
    <submittedName>
        <fullName evidence="1">Uncharacterized protein</fullName>
    </submittedName>
</protein>
<dbReference type="AlphaFoldDB" id="A0AAW0GV91"/>